<name>A0ABW3QTB1_9PSEU</name>
<organism evidence="3 4">
    <name type="scientific">Saccharothrix hoggarensis</name>
    <dbReference type="NCBI Taxonomy" id="913853"/>
    <lineage>
        <taxon>Bacteria</taxon>
        <taxon>Bacillati</taxon>
        <taxon>Actinomycetota</taxon>
        <taxon>Actinomycetes</taxon>
        <taxon>Pseudonocardiales</taxon>
        <taxon>Pseudonocardiaceae</taxon>
        <taxon>Saccharothrix</taxon>
    </lineage>
</organism>
<keyword evidence="4" id="KW-1185">Reference proteome</keyword>
<dbReference type="InterPro" id="IPR048936">
    <property type="entry name" value="MvdD-like_ATPgrasp"/>
</dbReference>
<dbReference type="SUPFAM" id="SSF56059">
    <property type="entry name" value="Glutathione synthetase ATP-binding domain-like"/>
    <property type="match status" value="1"/>
</dbReference>
<evidence type="ECO:0000313" key="4">
    <source>
        <dbReference type="Proteomes" id="UP001597168"/>
    </source>
</evidence>
<dbReference type="Gene3D" id="3.30.470.20">
    <property type="entry name" value="ATP-grasp fold, B domain"/>
    <property type="match status" value="1"/>
</dbReference>
<comment type="caution">
    <text evidence="3">The sequence shown here is derived from an EMBL/GenBank/DDBJ whole genome shotgun (WGS) entry which is preliminary data.</text>
</comment>
<dbReference type="InterPro" id="IPR011761">
    <property type="entry name" value="ATP-grasp"/>
</dbReference>
<dbReference type="EMBL" id="JBHTLK010000051">
    <property type="protein sequence ID" value="MFD1147964.1"/>
    <property type="molecule type" value="Genomic_DNA"/>
</dbReference>
<dbReference type="PROSITE" id="PS50975">
    <property type="entry name" value="ATP_GRASP"/>
    <property type="match status" value="1"/>
</dbReference>
<dbReference type="InterPro" id="IPR026449">
    <property type="entry name" value="GRASP_SAV_5884"/>
</dbReference>
<dbReference type="Proteomes" id="UP001597168">
    <property type="component" value="Unassembled WGS sequence"/>
</dbReference>
<keyword evidence="1" id="KW-0067">ATP-binding</keyword>
<protein>
    <submittedName>
        <fullName evidence="3">ATP-grasp ribosomal peptide maturase</fullName>
    </submittedName>
</protein>
<dbReference type="PANTHER" id="PTHR21621">
    <property type="entry name" value="RIBOSOMAL PROTEIN S6 MODIFICATION PROTEIN"/>
    <property type="match status" value="1"/>
</dbReference>
<dbReference type="RefSeq" id="WP_380723425.1">
    <property type="nucleotide sequence ID" value="NZ_JBHTLK010000051.1"/>
</dbReference>
<accession>A0ABW3QTB1</accession>
<keyword evidence="1" id="KW-0547">Nucleotide-binding</keyword>
<gene>
    <name evidence="3" type="primary">tgmB</name>
    <name evidence="3" type="ORF">ACFQ3T_12585</name>
</gene>
<reference evidence="4" key="1">
    <citation type="journal article" date="2019" name="Int. J. Syst. Evol. Microbiol.">
        <title>The Global Catalogue of Microorganisms (GCM) 10K type strain sequencing project: providing services to taxonomists for standard genome sequencing and annotation.</title>
        <authorList>
            <consortium name="The Broad Institute Genomics Platform"/>
            <consortium name="The Broad Institute Genome Sequencing Center for Infectious Disease"/>
            <person name="Wu L."/>
            <person name="Ma J."/>
        </authorList>
    </citation>
    <scope>NUCLEOTIDE SEQUENCE [LARGE SCALE GENOMIC DNA]</scope>
    <source>
        <strain evidence="4">CCUG 60214</strain>
    </source>
</reference>
<dbReference type="Pfam" id="PF21068">
    <property type="entry name" value="ATPgraspMvdD"/>
    <property type="match status" value="1"/>
</dbReference>
<dbReference type="PANTHER" id="PTHR21621:SF0">
    <property type="entry name" value="BETA-CITRYLGLUTAMATE SYNTHASE B-RELATED"/>
    <property type="match status" value="1"/>
</dbReference>
<evidence type="ECO:0000259" key="2">
    <source>
        <dbReference type="PROSITE" id="PS50975"/>
    </source>
</evidence>
<proteinExistence type="predicted"/>
<dbReference type="NCBIfam" id="TIGR04187">
    <property type="entry name" value="GRASP_SAV_5884"/>
    <property type="match status" value="1"/>
</dbReference>
<feature type="domain" description="ATP-grasp" evidence="2">
    <location>
        <begin position="128"/>
        <end position="313"/>
    </location>
</feature>
<evidence type="ECO:0000313" key="3">
    <source>
        <dbReference type="EMBL" id="MFD1147964.1"/>
    </source>
</evidence>
<sequence>MSVLVLARDLDPTADRVVTALGGRGVEVFRVNTAWFPVRLQVTARLRHGRWNGVLTTPRGRLDLDGVRAVWYRSPEAYRMPPHLSPAEEHHARVEAKYGLGGVLASLPVLWCNHPGRVADAAYKPVQLARAARCGLSVPDTLITNDPASAADFAAGRPTVTKLVGGMALDEQGVRKNVFTRRLADADLTDLRGIEHTAHLFQRWIDKEREARVVVIGEHVTAAAIRAGSAASHVDYRTDYASLSYEPITPPVAVVEGIRALMADFGLAYAALDFVLTPSGEWVLLEINPNGQYGFVEHAIGAPLTAQLADLLTGAAR</sequence>
<evidence type="ECO:0000256" key="1">
    <source>
        <dbReference type="PROSITE-ProRule" id="PRU00409"/>
    </source>
</evidence>